<dbReference type="CDD" id="cd02537">
    <property type="entry name" value="GT8_Glycogenin"/>
    <property type="match status" value="1"/>
</dbReference>
<evidence type="ECO:0008006" key="3">
    <source>
        <dbReference type="Google" id="ProtNLM"/>
    </source>
</evidence>
<dbReference type="EMBL" id="JARVKF010000057">
    <property type="protein sequence ID" value="KAK9423825.1"/>
    <property type="molecule type" value="Genomic_DNA"/>
</dbReference>
<keyword evidence="2" id="KW-1185">Reference proteome</keyword>
<dbReference type="SUPFAM" id="SSF53448">
    <property type="entry name" value="Nucleotide-diphospho-sugar transferases"/>
    <property type="match status" value="1"/>
</dbReference>
<organism evidence="1 2">
    <name type="scientific">Seiridium unicorne</name>
    <dbReference type="NCBI Taxonomy" id="138068"/>
    <lineage>
        <taxon>Eukaryota</taxon>
        <taxon>Fungi</taxon>
        <taxon>Dikarya</taxon>
        <taxon>Ascomycota</taxon>
        <taxon>Pezizomycotina</taxon>
        <taxon>Sordariomycetes</taxon>
        <taxon>Xylariomycetidae</taxon>
        <taxon>Amphisphaeriales</taxon>
        <taxon>Sporocadaceae</taxon>
        <taxon>Seiridium</taxon>
    </lineage>
</organism>
<comment type="caution">
    <text evidence="1">The sequence shown here is derived from an EMBL/GenBank/DDBJ whole genome shotgun (WGS) entry which is preliminary data.</text>
</comment>
<accession>A0ABR2VBG5</accession>
<proteinExistence type="predicted"/>
<dbReference type="Proteomes" id="UP001408356">
    <property type="component" value="Unassembled WGS sequence"/>
</dbReference>
<dbReference type="InterPro" id="IPR002495">
    <property type="entry name" value="Glyco_trans_8"/>
</dbReference>
<evidence type="ECO:0000313" key="1">
    <source>
        <dbReference type="EMBL" id="KAK9423825.1"/>
    </source>
</evidence>
<dbReference type="InterPro" id="IPR029044">
    <property type="entry name" value="Nucleotide-diphossugar_trans"/>
</dbReference>
<name>A0ABR2VBG5_9PEZI</name>
<sequence>MTTDDGLKRCAYATLITRASYLAGVVILAHTLRQHGSQYPLVVLYTPSLSEDALQALRLEADESNIILRKSELLLPPENTKITLIAERFGDTWTKLRVFELVEYDVVCYLDADMALFRNADSIFDRMDHLPDEWLGANHSCVCNRDGDPWAPKDWRRENCAYTPVTHPGALTEPTQPTTTGPRTHTLINGGMFLFRPTKQLWDDMLSEFNTTPLLSTFKFPDQDFLAHYFRDKWRALGWQYNALKTMRYWHENIWRDEEVVSLHYIVDKPWAKRNSRDGVAGYKGRDGVTHQWWWDAYEQWESARQSGSDRISEVVALVRKGVAAPEGVVPADWAGDIEDPDMKAIGANVQGFAKNKTADET</sequence>
<reference evidence="1 2" key="1">
    <citation type="journal article" date="2024" name="J. Plant Pathol.">
        <title>Sequence and assembly of the genome of Seiridium unicorne, isolate CBS 538.82, causal agent of cypress canker disease.</title>
        <authorList>
            <person name="Scali E."/>
            <person name="Rocca G.D."/>
            <person name="Danti R."/>
            <person name="Garbelotto M."/>
            <person name="Barberini S."/>
            <person name="Baroncelli R."/>
            <person name="Emiliani G."/>
        </authorList>
    </citation>
    <scope>NUCLEOTIDE SEQUENCE [LARGE SCALE GENOMIC DNA]</scope>
    <source>
        <strain evidence="1 2">BM-138-508</strain>
    </source>
</reference>
<evidence type="ECO:0000313" key="2">
    <source>
        <dbReference type="Proteomes" id="UP001408356"/>
    </source>
</evidence>
<dbReference type="PANTHER" id="PTHR11183">
    <property type="entry name" value="GLYCOGENIN SUBFAMILY MEMBER"/>
    <property type="match status" value="1"/>
</dbReference>
<dbReference type="InterPro" id="IPR050587">
    <property type="entry name" value="GNT1/Glycosyltrans_8"/>
</dbReference>
<dbReference type="Gene3D" id="3.90.550.10">
    <property type="entry name" value="Spore Coat Polysaccharide Biosynthesis Protein SpsA, Chain A"/>
    <property type="match status" value="1"/>
</dbReference>
<dbReference type="Pfam" id="PF01501">
    <property type="entry name" value="Glyco_transf_8"/>
    <property type="match status" value="1"/>
</dbReference>
<protein>
    <recommendedName>
        <fullName evidence="3">Nucleotide-diphospho-sugar transferase</fullName>
    </recommendedName>
</protein>
<gene>
    <name evidence="1" type="ORF">SUNI508_03841</name>
</gene>